<evidence type="ECO:0000313" key="6">
    <source>
        <dbReference type="EMBL" id="CRZ33884.1"/>
    </source>
</evidence>
<dbReference type="GO" id="GO:0000976">
    <property type="term" value="F:transcription cis-regulatory region binding"/>
    <property type="evidence" value="ECO:0007669"/>
    <property type="project" value="TreeGrafter"/>
</dbReference>
<protein>
    <recommendedName>
        <fullName evidence="5">HTH lysR-type domain-containing protein</fullName>
    </recommendedName>
</protein>
<comment type="similarity">
    <text evidence="1">Belongs to the LysR transcriptional regulatory family.</text>
</comment>
<evidence type="ECO:0000313" key="7">
    <source>
        <dbReference type="Proteomes" id="UP000236497"/>
    </source>
</evidence>
<dbReference type="GO" id="GO:0003700">
    <property type="term" value="F:DNA-binding transcription factor activity"/>
    <property type="evidence" value="ECO:0007669"/>
    <property type="project" value="InterPro"/>
</dbReference>
<keyword evidence="7" id="KW-1185">Reference proteome</keyword>
<accession>A0A0H5SEN8</accession>
<dbReference type="CDD" id="cd08420">
    <property type="entry name" value="PBP2_CysL_like"/>
    <property type="match status" value="1"/>
</dbReference>
<dbReference type="RefSeq" id="WP_065820947.1">
    <property type="nucleotide sequence ID" value="NZ_CVTD020000009.1"/>
</dbReference>
<dbReference type="AlphaFoldDB" id="A0A0H5SEN8"/>
<dbReference type="PROSITE" id="PS50931">
    <property type="entry name" value="HTH_LYSR"/>
    <property type="match status" value="1"/>
</dbReference>
<dbReference type="PANTHER" id="PTHR30126">
    <property type="entry name" value="HTH-TYPE TRANSCRIPTIONAL REGULATOR"/>
    <property type="match status" value="1"/>
</dbReference>
<sequence>MTLRHLKIFVTVCETGSTTAAGEKLHIAQPSISLAISELEDYYGIKLFDRIAKRLYITEAGKKFLQYATHIVGLFEEMEREIKNFDATGIIRIGASITIGNYLLPGYITRFKKIHPQMDVKVIIDNSEKIQQYILSNQIDIGLIEGIVYSPYIAEHKFRDDELVMVCGNAHPFANQKNVEISKLQNESFILRESGSAGREIFDSTMTSLGIKILPAWESTSTQAIIRAVQANLGISVLPYLLVKDSLNRKEISQFHIDGIRFQRSFSVIYHQNKFLTESAKDFIALCK</sequence>
<organism evidence="6 7">
    <name type="scientific">Herbinix hemicellulosilytica</name>
    <dbReference type="NCBI Taxonomy" id="1564487"/>
    <lineage>
        <taxon>Bacteria</taxon>
        <taxon>Bacillati</taxon>
        <taxon>Bacillota</taxon>
        <taxon>Clostridia</taxon>
        <taxon>Lachnospirales</taxon>
        <taxon>Lachnospiraceae</taxon>
        <taxon>Herbinix</taxon>
    </lineage>
</organism>
<evidence type="ECO:0000256" key="3">
    <source>
        <dbReference type="ARBA" id="ARBA00023125"/>
    </source>
</evidence>
<dbReference type="Gene3D" id="1.10.10.10">
    <property type="entry name" value="Winged helix-like DNA-binding domain superfamily/Winged helix DNA-binding domain"/>
    <property type="match status" value="1"/>
</dbReference>
<name>A0A0H5SEN8_HERHM</name>
<dbReference type="EMBL" id="CVTD020000009">
    <property type="protein sequence ID" value="CRZ33884.1"/>
    <property type="molecule type" value="Genomic_DNA"/>
</dbReference>
<dbReference type="Pfam" id="PF03466">
    <property type="entry name" value="LysR_substrate"/>
    <property type="match status" value="1"/>
</dbReference>
<dbReference type="SUPFAM" id="SSF46785">
    <property type="entry name" value="Winged helix' DNA-binding domain"/>
    <property type="match status" value="1"/>
</dbReference>
<dbReference type="Pfam" id="PF00126">
    <property type="entry name" value="HTH_1"/>
    <property type="match status" value="1"/>
</dbReference>
<evidence type="ECO:0000256" key="4">
    <source>
        <dbReference type="ARBA" id="ARBA00023163"/>
    </source>
</evidence>
<dbReference type="OrthoDB" id="9785745at2"/>
<dbReference type="InterPro" id="IPR036388">
    <property type="entry name" value="WH-like_DNA-bd_sf"/>
</dbReference>
<dbReference type="InterPro" id="IPR005119">
    <property type="entry name" value="LysR_subst-bd"/>
</dbReference>
<reference evidence="6 7" key="1">
    <citation type="submission" date="2015-06" db="EMBL/GenBank/DDBJ databases">
        <authorList>
            <person name="Wibberg Daniel"/>
        </authorList>
    </citation>
    <scope>NUCLEOTIDE SEQUENCE [LARGE SCALE GENOMIC DNA]</scope>
    <source>
        <strain evidence="6 7">T3/55T</strain>
    </source>
</reference>
<dbReference type="Proteomes" id="UP000236497">
    <property type="component" value="Unassembled WGS sequence"/>
</dbReference>
<dbReference type="PRINTS" id="PR00039">
    <property type="entry name" value="HTHLYSR"/>
</dbReference>
<evidence type="ECO:0000256" key="1">
    <source>
        <dbReference type="ARBA" id="ARBA00009437"/>
    </source>
</evidence>
<keyword evidence="2" id="KW-0805">Transcription regulation</keyword>
<keyword evidence="3" id="KW-0238">DNA-binding</keyword>
<dbReference type="SUPFAM" id="SSF53850">
    <property type="entry name" value="Periplasmic binding protein-like II"/>
    <property type="match status" value="1"/>
</dbReference>
<dbReference type="InterPro" id="IPR036390">
    <property type="entry name" value="WH_DNA-bd_sf"/>
</dbReference>
<dbReference type="PANTHER" id="PTHR30126:SF39">
    <property type="entry name" value="HTH-TYPE TRANSCRIPTIONAL REGULATOR CYSL"/>
    <property type="match status" value="1"/>
</dbReference>
<dbReference type="FunFam" id="1.10.10.10:FF:000001">
    <property type="entry name" value="LysR family transcriptional regulator"/>
    <property type="match status" value="1"/>
</dbReference>
<dbReference type="Gene3D" id="3.40.190.290">
    <property type="match status" value="1"/>
</dbReference>
<evidence type="ECO:0000256" key="2">
    <source>
        <dbReference type="ARBA" id="ARBA00023015"/>
    </source>
</evidence>
<keyword evidence="4" id="KW-0804">Transcription</keyword>
<proteinExistence type="inferred from homology"/>
<dbReference type="InterPro" id="IPR000847">
    <property type="entry name" value="LysR_HTH_N"/>
</dbReference>
<gene>
    <name evidence="6" type="ORF">HHT355_0680</name>
</gene>
<evidence type="ECO:0000259" key="5">
    <source>
        <dbReference type="PROSITE" id="PS50931"/>
    </source>
</evidence>
<feature type="domain" description="HTH lysR-type" evidence="5">
    <location>
        <begin position="1"/>
        <end position="58"/>
    </location>
</feature>